<protein>
    <submittedName>
        <fullName evidence="2">Uncharacterized protein</fullName>
    </submittedName>
</protein>
<evidence type="ECO:0000256" key="1">
    <source>
        <dbReference type="SAM" id="MobiDB-lite"/>
    </source>
</evidence>
<dbReference type="Proteomes" id="UP000008311">
    <property type="component" value="Unassembled WGS sequence"/>
</dbReference>
<feature type="region of interest" description="Disordered" evidence="1">
    <location>
        <begin position="30"/>
        <end position="51"/>
    </location>
</feature>
<evidence type="ECO:0000313" key="3">
    <source>
        <dbReference type="Proteomes" id="UP000008311"/>
    </source>
</evidence>
<proteinExistence type="predicted"/>
<sequence length="327" mass="37276">MNIMFKIYWNKPFIPICIYESNHPIDNVKTQSSGKETGVNKGIKHGTKVRQDMGKEKINEELYAHFDIDGMKPVFELQENELGGEVLDKHKEIGSNEIFSDTILFDIKTGRRGGEVGQNKGGIYGKSKSEILKSRSGRIRSRGGRRTKAQFEPVVNAARNHKDDYPNFSDAEYALTDGREDVIWDYNYNMNKDEGSDSESQDSVGIAYDDVVDKNDGLSDIEFDKSRYLDSSSKEKIINDSGKRKRKKSKVDLFKGIYSNPFQRTENGDVRFEVRQVFSDVVAFRYVLRDYLVKGGSILLKCKNELAKAIVICAEEDCPWRVYALVL</sequence>
<accession>B9T1T0</accession>
<evidence type="ECO:0000313" key="2">
    <source>
        <dbReference type="EMBL" id="EEF30168.1"/>
    </source>
</evidence>
<keyword evidence="3" id="KW-1185">Reference proteome</keyword>
<reference evidence="3" key="1">
    <citation type="journal article" date="2010" name="Nat. Biotechnol.">
        <title>Draft genome sequence of the oilseed species Ricinus communis.</title>
        <authorList>
            <person name="Chan A.P."/>
            <person name="Crabtree J."/>
            <person name="Zhao Q."/>
            <person name="Lorenzi H."/>
            <person name="Orvis J."/>
            <person name="Puiu D."/>
            <person name="Melake-Berhan A."/>
            <person name="Jones K.M."/>
            <person name="Redman J."/>
            <person name="Chen G."/>
            <person name="Cahoon E.B."/>
            <person name="Gedil M."/>
            <person name="Stanke M."/>
            <person name="Haas B.J."/>
            <person name="Wortman J.R."/>
            <person name="Fraser-Liggett C.M."/>
            <person name="Ravel J."/>
            <person name="Rabinowicz P.D."/>
        </authorList>
    </citation>
    <scope>NUCLEOTIDE SEQUENCE [LARGE SCALE GENOMIC DNA]</scope>
    <source>
        <strain evidence="3">cv. Hale</strain>
    </source>
</reference>
<dbReference type="EMBL" id="EQ974359">
    <property type="protein sequence ID" value="EEF30168.1"/>
    <property type="molecule type" value="Genomic_DNA"/>
</dbReference>
<dbReference type="InParanoid" id="B9T1T0"/>
<name>B9T1T0_RICCO</name>
<gene>
    <name evidence="2" type="ORF">RCOM_0690740</name>
</gene>
<dbReference type="AlphaFoldDB" id="B9T1T0"/>
<organism evidence="2 3">
    <name type="scientific">Ricinus communis</name>
    <name type="common">Castor bean</name>
    <dbReference type="NCBI Taxonomy" id="3988"/>
    <lineage>
        <taxon>Eukaryota</taxon>
        <taxon>Viridiplantae</taxon>
        <taxon>Streptophyta</taxon>
        <taxon>Embryophyta</taxon>
        <taxon>Tracheophyta</taxon>
        <taxon>Spermatophyta</taxon>
        <taxon>Magnoliopsida</taxon>
        <taxon>eudicotyledons</taxon>
        <taxon>Gunneridae</taxon>
        <taxon>Pentapetalae</taxon>
        <taxon>rosids</taxon>
        <taxon>fabids</taxon>
        <taxon>Malpighiales</taxon>
        <taxon>Euphorbiaceae</taxon>
        <taxon>Acalyphoideae</taxon>
        <taxon>Acalypheae</taxon>
        <taxon>Ricinus</taxon>
    </lineage>
</organism>